<dbReference type="GO" id="GO:0016491">
    <property type="term" value="F:oxidoreductase activity"/>
    <property type="evidence" value="ECO:0007669"/>
    <property type="project" value="UniProtKB-KW"/>
</dbReference>
<reference evidence="3" key="1">
    <citation type="journal article" date="2019" name="Int. J. Syst. Evol. Microbiol.">
        <title>The Global Catalogue of Microorganisms (GCM) 10K type strain sequencing project: providing services to taxonomists for standard genome sequencing and annotation.</title>
        <authorList>
            <consortium name="The Broad Institute Genomics Platform"/>
            <consortium name="The Broad Institute Genome Sequencing Center for Infectious Disease"/>
            <person name="Wu L."/>
            <person name="Ma J."/>
        </authorList>
    </citation>
    <scope>NUCLEOTIDE SEQUENCE [LARGE SCALE GENOMIC DNA]</scope>
    <source>
        <strain evidence="3">KCTC 12907</strain>
    </source>
</reference>
<keyword evidence="2" id="KW-0560">Oxidoreductase</keyword>
<comment type="caution">
    <text evidence="2">The sequence shown here is derived from an EMBL/GenBank/DDBJ whole genome shotgun (WGS) entry which is preliminary data.</text>
</comment>
<dbReference type="RefSeq" id="WP_378044912.1">
    <property type="nucleotide sequence ID" value="NZ_JBHMDN010000006.1"/>
</dbReference>
<organism evidence="2 3">
    <name type="scientific">Cohnella cellulosilytica</name>
    <dbReference type="NCBI Taxonomy" id="986710"/>
    <lineage>
        <taxon>Bacteria</taxon>
        <taxon>Bacillati</taxon>
        <taxon>Bacillota</taxon>
        <taxon>Bacilli</taxon>
        <taxon>Bacillales</taxon>
        <taxon>Paenibacillaceae</taxon>
        <taxon>Cohnella</taxon>
    </lineage>
</organism>
<gene>
    <name evidence="2" type="ORF">ACFQMJ_23005</name>
</gene>
<dbReference type="Proteomes" id="UP001596378">
    <property type="component" value="Unassembled WGS sequence"/>
</dbReference>
<dbReference type="EC" id="1.-.-.-" evidence="2"/>
<evidence type="ECO:0000313" key="2">
    <source>
        <dbReference type="EMBL" id="MFC7151417.1"/>
    </source>
</evidence>
<dbReference type="Gene3D" id="3.20.20.100">
    <property type="entry name" value="NADP-dependent oxidoreductase domain"/>
    <property type="match status" value="1"/>
</dbReference>
<dbReference type="SUPFAM" id="SSF51430">
    <property type="entry name" value="NAD(P)-linked oxidoreductase"/>
    <property type="match status" value="1"/>
</dbReference>
<protein>
    <submittedName>
        <fullName evidence="2">Aldo/keto reductase family oxidoreductase</fullName>
        <ecNumber evidence="2">1.-.-.-</ecNumber>
    </submittedName>
</protein>
<evidence type="ECO:0000313" key="3">
    <source>
        <dbReference type="Proteomes" id="UP001596378"/>
    </source>
</evidence>
<accession>A0ABW2FDU8</accession>
<dbReference type="PANTHER" id="PTHR43364">
    <property type="entry name" value="NADH-SPECIFIC METHYLGLYOXAL REDUCTASE-RELATED"/>
    <property type="match status" value="1"/>
</dbReference>
<proteinExistence type="predicted"/>
<dbReference type="InterPro" id="IPR023210">
    <property type="entry name" value="NADP_OxRdtase_dom"/>
</dbReference>
<name>A0ABW2FDU8_9BACL</name>
<feature type="domain" description="NADP-dependent oxidoreductase" evidence="1">
    <location>
        <begin position="17"/>
        <end position="303"/>
    </location>
</feature>
<dbReference type="EMBL" id="JBHTAI010000016">
    <property type="protein sequence ID" value="MFC7151417.1"/>
    <property type="molecule type" value="Genomic_DNA"/>
</dbReference>
<keyword evidence="3" id="KW-1185">Reference proteome</keyword>
<dbReference type="CDD" id="cd19092">
    <property type="entry name" value="AKR_BsYcsN_EcYdhF-like"/>
    <property type="match status" value="1"/>
</dbReference>
<dbReference type="PANTHER" id="PTHR43364:SF1">
    <property type="entry name" value="OXIDOREDUCTASE YDHF"/>
    <property type="match status" value="1"/>
</dbReference>
<sequence>MSKGRMPLHKRGITDSRLVLGCMKLCGGLKANPVTEEEIRIAERAIDAALEAGITMFDHADVYARGQAEAVFGEVLRRRPQLRDRIVLQSKCGYRVEQGSPKMYDFSRDHILRAVDRSLARLGTDRLDILLLHRPDPLMEPDEIAEAFDRLKAAGKVGHFGVSNLGADQIRYIQHALDMPLVVNQLDLSLGKLDWLDSGVLMNRRIEHTVRFPEGTLEHCRMENIQLQAWGSLAQGRYTGRAAEAGGTEAERRTSERVARMAQERDTTPEAIVLGWLMKHPANIQPVIGTLNPARIAACADAVRQAEAMTREDWYGLYQTSRGHEIP</sequence>
<evidence type="ECO:0000259" key="1">
    <source>
        <dbReference type="Pfam" id="PF00248"/>
    </source>
</evidence>
<dbReference type="InterPro" id="IPR050523">
    <property type="entry name" value="AKR_Detox_Biosynth"/>
</dbReference>
<dbReference type="Pfam" id="PF00248">
    <property type="entry name" value="Aldo_ket_red"/>
    <property type="match status" value="1"/>
</dbReference>
<dbReference type="InterPro" id="IPR036812">
    <property type="entry name" value="NAD(P)_OxRdtase_dom_sf"/>
</dbReference>